<name>A0A6C0IFU2_9ZZZZ</name>
<evidence type="ECO:0000256" key="3">
    <source>
        <dbReference type="ARBA" id="ARBA00022840"/>
    </source>
</evidence>
<dbReference type="GO" id="GO:0006261">
    <property type="term" value="P:DNA-templated DNA replication"/>
    <property type="evidence" value="ECO:0007669"/>
    <property type="project" value="TreeGrafter"/>
</dbReference>
<dbReference type="SUPFAM" id="SSF48019">
    <property type="entry name" value="post-AAA+ oligomerization domain-like"/>
    <property type="match status" value="1"/>
</dbReference>
<evidence type="ECO:0000256" key="2">
    <source>
        <dbReference type="ARBA" id="ARBA00022741"/>
    </source>
</evidence>
<dbReference type="PANTHER" id="PTHR11669:SF20">
    <property type="entry name" value="REPLICATION FACTOR C SUBUNIT 4"/>
    <property type="match status" value="1"/>
</dbReference>
<accession>A0A6C0IFU2</accession>
<feature type="domain" description="Replication factor C C-terminal" evidence="5">
    <location>
        <begin position="236"/>
        <end position="291"/>
    </location>
</feature>
<dbReference type="InterPro" id="IPR027417">
    <property type="entry name" value="P-loop_NTPase"/>
</dbReference>
<sequence length="323" mass="38190">MQTSQTPLFIAKYKPYSLDGFFASDKFKSVLKTLLEIDDLNTLFIGNTCSGKTILLHTLIREYYQLKPHESVPENNILYVNNLKEQGVSFFRSELKTFSQSHSTIFGKKKMVIIDDIDTMNEQSQQVFRNYIDKYRHNVHFLSVCTNIQKVIESFQSRMHIIRIESSNESQIEELYDKILSENQLMVADDAKHFLLKYCKYSIRSLINHMEKIWILGRPITIDTCVKLCGIDTTQYENYIHALRNHDLNRAIKIMYDIYDYGYSVIDVMESFFGFIKITELVTEEEKYKIIVFFCQYITIFYTVHENVIELAFFTNDIFKLLR</sequence>
<reference evidence="6" key="1">
    <citation type="journal article" date="2020" name="Nature">
        <title>Giant virus diversity and host interactions through global metagenomics.</title>
        <authorList>
            <person name="Schulz F."/>
            <person name="Roux S."/>
            <person name="Paez-Espino D."/>
            <person name="Jungbluth S."/>
            <person name="Walsh D.A."/>
            <person name="Denef V.J."/>
            <person name="McMahon K.D."/>
            <person name="Konstantinidis K.T."/>
            <person name="Eloe-Fadrosh E.A."/>
            <person name="Kyrpides N.C."/>
            <person name="Woyke T."/>
        </authorList>
    </citation>
    <scope>NUCLEOTIDE SEQUENCE</scope>
    <source>
        <strain evidence="6">GVMAG-M-3300023184-68</strain>
    </source>
</reference>
<proteinExistence type="predicted"/>
<dbReference type="Pfam" id="PF08542">
    <property type="entry name" value="Rep_fac_C"/>
    <property type="match status" value="1"/>
</dbReference>
<keyword evidence="2" id="KW-0547">Nucleotide-binding</keyword>
<dbReference type="SUPFAM" id="SSF52540">
    <property type="entry name" value="P-loop containing nucleoside triphosphate hydrolases"/>
    <property type="match status" value="1"/>
</dbReference>
<dbReference type="GO" id="GO:0003677">
    <property type="term" value="F:DNA binding"/>
    <property type="evidence" value="ECO:0007669"/>
    <property type="project" value="InterPro"/>
</dbReference>
<dbReference type="InterPro" id="IPR008921">
    <property type="entry name" value="DNA_pol3_clamp-load_cplx_C"/>
</dbReference>
<dbReference type="GO" id="GO:0005663">
    <property type="term" value="C:DNA replication factor C complex"/>
    <property type="evidence" value="ECO:0007669"/>
    <property type="project" value="TreeGrafter"/>
</dbReference>
<dbReference type="InterPro" id="IPR050238">
    <property type="entry name" value="DNA_Rep/Repair_Clamp_Loader"/>
</dbReference>
<dbReference type="Gene3D" id="3.40.50.300">
    <property type="entry name" value="P-loop containing nucleotide triphosphate hydrolases"/>
    <property type="match status" value="1"/>
</dbReference>
<evidence type="ECO:0000259" key="5">
    <source>
        <dbReference type="Pfam" id="PF08542"/>
    </source>
</evidence>
<dbReference type="GO" id="GO:0006281">
    <property type="term" value="P:DNA repair"/>
    <property type="evidence" value="ECO:0007669"/>
    <property type="project" value="TreeGrafter"/>
</dbReference>
<keyword evidence="1" id="KW-0235">DNA replication</keyword>
<dbReference type="PANTHER" id="PTHR11669">
    <property type="entry name" value="REPLICATION FACTOR C / DNA POLYMERASE III GAMMA-TAU SUBUNIT"/>
    <property type="match status" value="1"/>
</dbReference>
<dbReference type="GO" id="GO:0016887">
    <property type="term" value="F:ATP hydrolysis activity"/>
    <property type="evidence" value="ECO:0007669"/>
    <property type="project" value="InterPro"/>
</dbReference>
<evidence type="ECO:0000259" key="4">
    <source>
        <dbReference type="Pfam" id="PF00004"/>
    </source>
</evidence>
<organism evidence="6">
    <name type="scientific">viral metagenome</name>
    <dbReference type="NCBI Taxonomy" id="1070528"/>
    <lineage>
        <taxon>unclassified sequences</taxon>
        <taxon>metagenomes</taxon>
        <taxon>organismal metagenomes</taxon>
    </lineage>
</organism>
<dbReference type="GO" id="GO:0003689">
    <property type="term" value="F:DNA clamp loader activity"/>
    <property type="evidence" value="ECO:0007669"/>
    <property type="project" value="TreeGrafter"/>
</dbReference>
<evidence type="ECO:0000256" key="1">
    <source>
        <dbReference type="ARBA" id="ARBA00022705"/>
    </source>
</evidence>
<feature type="domain" description="ATPase AAA-type core" evidence="4">
    <location>
        <begin position="43"/>
        <end position="162"/>
    </location>
</feature>
<dbReference type="Pfam" id="PF00004">
    <property type="entry name" value="AAA"/>
    <property type="match status" value="1"/>
</dbReference>
<protein>
    <submittedName>
        <fullName evidence="6">Uncharacterized protein</fullName>
    </submittedName>
</protein>
<dbReference type="InterPro" id="IPR003959">
    <property type="entry name" value="ATPase_AAA_core"/>
</dbReference>
<keyword evidence="3" id="KW-0067">ATP-binding</keyword>
<dbReference type="GO" id="GO:0005524">
    <property type="term" value="F:ATP binding"/>
    <property type="evidence" value="ECO:0007669"/>
    <property type="project" value="UniProtKB-KW"/>
</dbReference>
<evidence type="ECO:0000313" key="6">
    <source>
        <dbReference type="EMBL" id="QHT90373.1"/>
    </source>
</evidence>
<dbReference type="EMBL" id="MN740153">
    <property type="protein sequence ID" value="QHT90373.1"/>
    <property type="molecule type" value="Genomic_DNA"/>
</dbReference>
<dbReference type="InterPro" id="IPR013748">
    <property type="entry name" value="Rep_factorC_C"/>
</dbReference>
<dbReference type="AlphaFoldDB" id="A0A6C0IFU2"/>